<keyword evidence="3" id="KW-1185">Reference proteome</keyword>
<dbReference type="AlphaFoldDB" id="A0A379PSU6"/>
<evidence type="ECO:0000313" key="2">
    <source>
        <dbReference type="EMBL" id="SUF09185.1"/>
    </source>
</evidence>
<organism evidence="2 3">
    <name type="scientific">Rhodococcus gordoniae</name>
    <dbReference type="NCBI Taxonomy" id="223392"/>
    <lineage>
        <taxon>Bacteria</taxon>
        <taxon>Bacillati</taxon>
        <taxon>Actinomycetota</taxon>
        <taxon>Actinomycetes</taxon>
        <taxon>Mycobacteriales</taxon>
        <taxon>Nocardiaceae</taxon>
        <taxon>Rhodococcus</taxon>
    </lineage>
</organism>
<dbReference type="GO" id="GO:0016853">
    <property type="term" value="F:isomerase activity"/>
    <property type="evidence" value="ECO:0007669"/>
    <property type="project" value="UniProtKB-KW"/>
</dbReference>
<dbReference type="Gene3D" id="3.10.450.50">
    <property type="match status" value="1"/>
</dbReference>
<feature type="domain" description="SnoaL-like" evidence="1">
    <location>
        <begin position="10"/>
        <end position="120"/>
    </location>
</feature>
<dbReference type="OrthoDB" id="8722217at2"/>
<sequence>MTPTTTDTTTAFLEALGAQDPEQLGELFAEEIDWFVPGDPALAHWVGARSRKSEVPDYFRALWAALVPGKSVVSVETVVTDGEDAVVFGAFDHVAAATGRPFHTDVAVRLTVKAGKITRMHLFEDTAATAAAFTP</sequence>
<dbReference type="Proteomes" id="UP000254569">
    <property type="component" value="Unassembled WGS sequence"/>
</dbReference>
<dbReference type="InterPro" id="IPR032710">
    <property type="entry name" value="NTF2-like_dom_sf"/>
</dbReference>
<keyword evidence="2" id="KW-0413">Isomerase</keyword>
<gene>
    <name evidence="2" type="ORF">NCTC13296_04382</name>
</gene>
<evidence type="ECO:0000259" key="1">
    <source>
        <dbReference type="Pfam" id="PF12680"/>
    </source>
</evidence>
<evidence type="ECO:0000313" key="3">
    <source>
        <dbReference type="Proteomes" id="UP000254569"/>
    </source>
</evidence>
<accession>A0A379PSU6</accession>
<dbReference type="EMBL" id="UGVI01000002">
    <property type="protein sequence ID" value="SUF09185.1"/>
    <property type="molecule type" value="Genomic_DNA"/>
</dbReference>
<protein>
    <submittedName>
        <fullName evidence="2">Ketosteroid isomerase-related protein</fullName>
    </submittedName>
</protein>
<name>A0A379PSU6_9NOCA</name>
<dbReference type="RefSeq" id="WP_064063774.1">
    <property type="nucleotide sequence ID" value="NZ_LPZN01000017.1"/>
</dbReference>
<reference evidence="2 3" key="1">
    <citation type="submission" date="2018-06" db="EMBL/GenBank/DDBJ databases">
        <authorList>
            <consortium name="Pathogen Informatics"/>
            <person name="Doyle S."/>
        </authorList>
    </citation>
    <scope>NUCLEOTIDE SEQUENCE [LARGE SCALE GENOMIC DNA]</scope>
    <source>
        <strain evidence="2 3">NCTC13296</strain>
    </source>
</reference>
<dbReference type="SUPFAM" id="SSF54427">
    <property type="entry name" value="NTF2-like"/>
    <property type="match status" value="1"/>
</dbReference>
<dbReference type="Pfam" id="PF12680">
    <property type="entry name" value="SnoaL_2"/>
    <property type="match status" value="1"/>
</dbReference>
<proteinExistence type="predicted"/>
<dbReference type="InterPro" id="IPR037401">
    <property type="entry name" value="SnoaL-like"/>
</dbReference>